<dbReference type="AlphaFoldDB" id="T1L5Q6"/>
<evidence type="ECO:0000259" key="1">
    <source>
        <dbReference type="Pfam" id="PF03372"/>
    </source>
</evidence>
<reference evidence="2" key="2">
    <citation type="submission" date="2015-06" db="UniProtKB">
        <authorList>
            <consortium name="EnsemblMetazoa"/>
        </authorList>
    </citation>
    <scope>IDENTIFICATION</scope>
</reference>
<feature type="domain" description="Endonuclease/exonuclease/phosphatase" evidence="1">
    <location>
        <begin position="166"/>
        <end position="250"/>
    </location>
</feature>
<dbReference type="InterPro" id="IPR036691">
    <property type="entry name" value="Endo/exonu/phosph_ase_sf"/>
</dbReference>
<evidence type="ECO:0000313" key="3">
    <source>
        <dbReference type="Proteomes" id="UP000015104"/>
    </source>
</evidence>
<dbReference type="GO" id="GO:0003824">
    <property type="term" value="F:catalytic activity"/>
    <property type="evidence" value="ECO:0007669"/>
    <property type="project" value="InterPro"/>
</dbReference>
<dbReference type="Gene3D" id="3.60.10.10">
    <property type="entry name" value="Endonuclease/exonuclease/phosphatase"/>
    <property type="match status" value="1"/>
</dbReference>
<protein>
    <recommendedName>
        <fullName evidence="1">Endonuclease/exonuclease/phosphatase domain-containing protein</fullName>
    </recommendedName>
</protein>
<dbReference type="Pfam" id="PF03372">
    <property type="entry name" value="Exo_endo_phos"/>
    <property type="match status" value="1"/>
</dbReference>
<dbReference type="SUPFAM" id="SSF56219">
    <property type="entry name" value="DNase I-like"/>
    <property type="match status" value="1"/>
</dbReference>
<proteinExistence type="predicted"/>
<accession>T1L5Q6</accession>
<keyword evidence="3" id="KW-1185">Reference proteome</keyword>
<dbReference type="InterPro" id="IPR005135">
    <property type="entry name" value="Endo/exonuclease/phosphatase"/>
</dbReference>
<dbReference type="Proteomes" id="UP000015104">
    <property type="component" value="Unassembled WGS sequence"/>
</dbReference>
<dbReference type="HOGENOM" id="CLU_950999_0_0_1"/>
<name>T1L5Q6_TETUR</name>
<dbReference type="EMBL" id="CAEY01001432">
    <property type="status" value="NOT_ANNOTATED_CDS"/>
    <property type="molecule type" value="Genomic_DNA"/>
</dbReference>
<sequence length="293" mass="33048">MLINELPDDCLLTILDHLNDFDDLINAIKFNSLDVNRVQNDSGHFEQFLAQMDVYAGLQEVPWSLINVHAGFRTWFSQHCERSTRSNSRNYRTSVVGRLMNIYPNTTTRPSVFNTGVNYISAEISGAGVGFINVHRVPLVERIFWTVLRGVLNRLLTGGTDFIDNHIQPAIAVLIVGDFNADPLQQVRNPNRPTRQENNGADLRSFLNDYSLFRIPSGATHGTRRYDHIIATNNVRYIQMVEFPQFDSDHRPVMAQVEITDAPLAGVPDYANDTECSLKDLGIIITAFLAGRD</sequence>
<reference evidence="3" key="1">
    <citation type="submission" date="2011-08" db="EMBL/GenBank/DDBJ databases">
        <authorList>
            <person name="Rombauts S."/>
        </authorList>
    </citation>
    <scope>NUCLEOTIDE SEQUENCE</scope>
    <source>
        <strain evidence="3">London</strain>
    </source>
</reference>
<dbReference type="EnsemblMetazoa" id="tetur52g00030.1">
    <property type="protein sequence ID" value="tetur52g00030.1"/>
    <property type="gene ID" value="tetur52g00030"/>
</dbReference>
<organism evidence="2 3">
    <name type="scientific">Tetranychus urticae</name>
    <name type="common">Two-spotted spider mite</name>
    <dbReference type="NCBI Taxonomy" id="32264"/>
    <lineage>
        <taxon>Eukaryota</taxon>
        <taxon>Metazoa</taxon>
        <taxon>Ecdysozoa</taxon>
        <taxon>Arthropoda</taxon>
        <taxon>Chelicerata</taxon>
        <taxon>Arachnida</taxon>
        <taxon>Acari</taxon>
        <taxon>Acariformes</taxon>
        <taxon>Trombidiformes</taxon>
        <taxon>Prostigmata</taxon>
        <taxon>Eleutherengona</taxon>
        <taxon>Raphignathae</taxon>
        <taxon>Tetranychoidea</taxon>
        <taxon>Tetranychidae</taxon>
        <taxon>Tetranychus</taxon>
    </lineage>
</organism>
<evidence type="ECO:0000313" key="2">
    <source>
        <dbReference type="EnsemblMetazoa" id="tetur52g00030.1"/>
    </source>
</evidence>